<keyword evidence="7" id="KW-1185">Reference proteome</keyword>
<dbReference type="GO" id="GO:0003677">
    <property type="term" value="F:DNA binding"/>
    <property type="evidence" value="ECO:0007669"/>
    <property type="project" value="UniProtKB-KW"/>
</dbReference>
<evidence type="ECO:0000259" key="5">
    <source>
        <dbReference type="PROSITE" id="PS50931"/>
    </source>
</evidence>
<accession>A0A3L7A2V3</accession>
<dbReference type="InterPro" id="IPR036388">
    <property type="entry name" value="WH-like_DNA-bd_sf"/>
</dbReference>
<comment type="similarity">
    <text evidence="1">Belongs to the LysR transcriptional regulatory family.</text>
</comment>
<organism evidence="6 7">
    <name type="scientific">Mycetocola tolaasinivorans</name>
    <dbReference type="NCBI Taxonomy" id="76635"/>
    <lineage>
        <taxon>Bacteria</taxon>
        <taxon>Bacillati</taxon>
        <taxon>Actinomycetota</taxon>
        <taxon>Actinomycetes</taxon>
        <taxon>Micrococcales</taxon>
        <taxon>Microbacteriaceae</taxon>
        <taxon>Mycetocola</taxon>
    </lineage>
</organism>
<evidence type="ECO:0000313" key="7">
    <source>
        <dbReference type="Proteomes" id="UP000272503"/>
    </source>
</evidence>
<keyword evidence="3" id="KW-0238">DNA-binding</keyword>
<dbReference type="SUPFAM" id="SSF53850">
    <property type="entry name" value="Periplasmic binding protein-like II"/>
    <property type="match status" value="1"/>
</dbReference>
<gene>
    <name evidence="6" type="ORF">D9V32_12510</name>
</gene>
<dbReference type="Gene3D" id="3.40.190.10">
    <property type="entry name" value="Periplasmic binding protein-like II"/>
    <property type="match status" value="2"/>
</dbReference>
<dbReference type="Pfam" id="PF00126">
    <property type="entry name" value="HTH_1"/>
    <property type="match status" value="1"/>
</dbReference>
<dbReference type="CDD" id="cd08412">
    <property type="entry name" value="PBP2_PAO1_like"/>
    <property type="match status" value="1"/>
</dbReference>
<dbReference type="GO" id="GO:0003700">
    <property type="term" value="F:DNA-binding transcription factor activity"/>
    <property type="evidence" value="ECO:0007669"/>
    <property type="project" value="InterPro"/>
</dbReference>
<dbReference type="EMBL" id="RCUX01000010">
    <property type="protein sequence ID" value="RLP74507.1"/>
    <property type="molecule type" value="Genomic_DNA"/>
</dbReference>
<dbReference type="Gene3D" id="1.10.10.10">
    <property type="entry name" value="Winged helix-like DNA-binding domain superfamily/Winged helix DNA-binding domain"/>
    <property type="match status" value="1"/>
</dbReference>
<protein>
    <submittedName>
        <fullName evidence="6">LysR family transcriptional regulator</fullName>
    </submittedName>
</protein>
<dbReference type="GO" id="GO:0032993">
    <property type="term" value="C:protein-DNA complex"/>
    <property type="evidence" value="ECO:0007669"/>
    <property type="project" value="TreeGrafter"/>
</dbReference>
<evidence type="ECO:0000256" key="2">
    <source>
        <dbReference type="ARBA" id="ARBA00023015"/>
    </source>
</evidence>
<sequence>MSEISLRQLEYLVATAEAGSVTAAAQRLFLSQSALSGALSSLENTLGVQIFLRHPRGISLTNSGQEILVDARRLLSGVEDLQNRARENTEELTGTLTIGCFTPILLPGAITEFVRRHPEVELNFVEGSQNELEEQLRRGILDMAILYDYGDGIGQQRIAAGLTTQTVLETLPYVILPEGHPLTAAESLSLADLADEPMILFNLPPGGEYFLTLFRQAEVEPNIRFRTTSFEMVRALVSRGLGYSILNQRTSISTSYEGLGFVTRPLRGNAERLDVIAAHLMGARLSRRAQAFIDQCRETAREMHRPPLT</sequence>
<evidence type="ECO:0000256" key="1">
    <source>
        <dbReference type="ARBA" id="ARBA00009437"/>
    </source>
</evidence>
<proteinExistence type="inferred from homology"/>
<dbReference type="PANTHER" id="PTHR30346">
    <property type="entry name" value="TRANSCRIPTIONAL DUAL REGULATOR HCAR-RELATED"/>
    <property type="match status" value="1"/>
</dbReference>
<dbReference type="PRINTS" id="PR00039">
    <property type="entry name" value="HTHLYSR"/>
</dbReference>
<dbReference type="RefSeq" id="WP_121649256.1">
    <property type="nucleotide sequence ID" value="NZ_RCUX01000010.1"/>
</dbReference>
<dbReference type="InterPro" id="IPR005119">
    <property type="entry name" value="LysR_subst-bd"/>
</dbReference>
<dbReference type="Proteomes" id="UP000272503">
    <property type="component" value="Unassembled WGS sequence"/>
</dbReference>
<dbReference type="FunFam" id="1.10.10.10:FF:000001">
    <property type="entry name" value="LysR family transcriptional regulator"/>
    <property type="match status" value="1"/>
</dbReference>
<evidence type="ECO:0000313" key="6">
    <source>
        <dbReference type="EMBL" id="RLP74507.1"/>
    </source>
</evidence>
<feature type="domain" description="HTH lysR-type" evidence="5">
    <location>
        <begin position="4"/>
        <end position="61"/>
    </location>
</feature>
<dbReference type="InterPro" id="IPR036390">
    <property type="entry name" value="WH_DNA-bd_sf"/>
</dbReference>
<comment type="caution">
    <text evidence="6">The sequence shown here is derived from an EMBL/GenBank/DDBJ whole genome shotgun (WGS) entry which is preliminary data.</text>
</comment>
<name>A0A3L7A2V3_9MICO</name>
<dbReference type="AlphaFoldDB" id="A0A3L7A2V3"/>
<dbReference type="Pfam" id="PF03466">
    <property type="entry name" value="LysR_substrate"/>
    <property type="match status" value="1"/>
</dbReference>
<dbReference type="OrthoDB" id="3461141at2"/>
<keyword evidence="4" id="KW-0804">Transcription</keyword>
<dbReference type="InterPro" id="IPR000847">
    <property type="entry name" value="LysR_HTH_N"/>
</dbReference>
<reference evidence="6 7" key="1">
    <citation type="submission" date="2018-10" db="EMBL/GenBank/DDBJ databases">
        <authorList>
            <person name="Li J."/>
        </authorList>
    </citation>
    <scope>NUCLEOTIDE SEQUENCE [LARGE SCALE GENOMIC DNA]</scope>
    <source>
        <strain evidence="6 7">IF 016277</strain>
    </source>
</reference>
<dbReference type="SUPFAM" id="SSF46785">
    <property type="entry name" value="Winged helix' DNA-binding domain"/>
    <property type="match status" value="1"/>
</dbReference>
<evidence type="ECO:0000256" key="4">
    <source>
        <dbReference type="ARBA" id="ARBA00023163"/>
    </source>
</evidence>
<keyword evidence="2" id="KW-0805">Transcription regulation</keyword>
<dbReference type="PANTHER" id="PTHR30346:SF0">
    <property type="entry name" value="HCA OPERON TRANSCRIPTIONAL ACTIVATOR HCAR"/>
    <property type="match status" value="1"/>
</dbReference>
<evidence type="ECO:0000256" key="3">
    <source>
        <dbReference type="ARBA" id="ARBA00023125"/>
    </source>
</evidence>
<dbReference type="PROSITE" id="PS50931">
    <property type="entry name" value="HTH_LYSR"/>
    <property type="match status" value="1"/>
</dbReference>